<comment type="caution">
    <text evidence="9">The sequence shown here is derived from an EMBL/GenBank/DDBJ whole genome shotgun (WGS) entry which is preliminary data.</text>
</comment>
<dbReference type="Pfam" id="PF00107">
    <property type="entry name" value="ADH_zinc_N"/>
    <property type="match status" value="1"/>
</dbReference>
<dbReference type="Gene3D" id="3.40.50.720">
    <property type="entry name" value="NAD(P)-binding Rossmann-like Domain"/>
    <property type="match status" value="1"/>
</dbReference>
<dbReference type="SUPFAM" id="SSF51735">
    <property type="entry name" value="NAD(P)-binding Rossmann-fold domains"/>
    <property type="match status" value="1"/>
</dbReference>
<feature type="domain" description="Alcohol dehydrogenase-like C-terminal" evidence="7">
    <location>
        <begin position="181"/>
        <end position="305"/>
    </location>
</feature>
<evidence type="ECO:0000259" key="8">
    <source>
        <dbReference type="Pfam" id="PF08240"/>
    </source>
</evidence>
<evidence type="ECO:0000256" key="6">
    <source>
        <dbReference type="RuleBase" id="RU361277"/>
    </source>
</evidence>
<dbReference type="InterPro" id="IPR013149">
    <property type="entry name" value="ADH-like_C"/>
</dbReference>
<dbReference type="RefSeq" id="WP_046325447.1">
    <property type="nucleotide sequence ID" value="NZ_JBHTMT010000004.1"/>
</dbReference>
<dbReference type="OrthoDB" id="9770238at2"/>
<evidence type="ECO:0000313" key="10">
    <source>
        <dbReference type="Proteomes" id="UP000033531"/>
    </source>
</evidence>
<dbReference type="Proteomes" id="UP000033531">
    <property type="component" value="Unassembled WGS sequence"/>
</dbReference>
<dbReference type="GO" id="GO:0016616">
    <property type="term" value="F:oxidoreductase activity, acting on the CH-OH group of donors, NAD or NADP as acceptor"/>
    <property type="evidence" value="ECO:0007669"/>
    <property type="project" value="InterPro"/>
</dbReference>
<evidence type="ECO:0000256" key="1">
    <source>
        <dbReference type="ARBA" id="ARBA00001947"/>
    </source>
</evidence>
<comment type="similarity">
    <text evidence="2 6">Belongs to the zinc-containing alcohol dehydrogenase family.</text>
</comment>
<dbReference type="InterPro" id="IPR011032">
    <property type="entry name" value="GroES-like_sf"/>
</dbReference>
<dbReference type="Gene3D" id="3.90.180.10">
    <property type="entry name" value="Medium-chain alcohol dehydrogenases, catalytic domain"/>
    <property type="match status" value="1"/>
</dbReference>
<dbReference type="STRING" id="1218507.JF74_15130"/>
<dbReference type="HOGENOM" id="CLU_026673_11_5_9"/>
<evidence type="ECO:0008006" key="11">
    <source>
        <dbReference type="Google" id="ProtNLM"/>
    </source>
</evidence>
<dbReference type="SUPFAM" id="SSF50129">
    <property type="entry name" value="GroES-like"/>
    <property type="match status" value="1"/>
</dbReference>
<evidence type="ECO:0000256" key="3">
    <source>
        <dbReference type="ARBA" id="ARBA00022723"/>
    </source>
</evidence>
<dbReference type="InterPro" id="IPR045306">
    <property type="entry name" value="SDH-like"/>
</dbReference>
<accession>A0A0F4LBL2</accession>
<dbReference type="InterPro" id="IPR036291">
    <property type="entry name" value="NAD(P)-bd_dom_sf"/>
</dbReference>
<evidence type="ECO:0000256" key="2">
    <source>
        <dbReference type="ARBA" id="ARBA00008072"/>
    </source>
</evidence>
<dbReference type="AlphaFoldDB" id="A0A0F4LBL2"/>
<dbReference type="PANTHER" id="PTHR43161:SF9">
    <property type="entry name" value="SORBITOL DEHYDROGENASE"/>
    <property type="match status" value="1"/>
</dbReference>
<reference evidence="9 10" key="1">
    <citation type="submission" date="2015-01" db="EMBL/GenBank/DDBJ databases">
        <title>Comparative genomics of the lactic acid bacteria isolated from the honey bee gut.</title>
        <authorList>
            <person name="Ellegaard K.M."/>
            <person name="Tamarit D."/>
            <person name="Javelind E."/>
            <person name="Olofsson T."/>
            <person name="Andersson S.G."/>
            <person name="Vasquez A."/>
        </authorList>
    </citation>
    <scope>NUCLEOTIDE SEQUENCE [LARGE SCALE GENOMIC DNA]</scope>
    <source>
        <strain evidence="9 10">Hma8</strain>
    </source>
</reference>
<comment type="cofactor">
    <cofactor evidence="1 6">
        <name>Zn(2+)</name>
        <dbReference type="ChEBI" id="CHEBI:29105"/>
    </cofactor>
</comment>
<evidence type="ECO:0000256" key="5">
    <source>
        <dbReference type="ARBA" id="ARBA00023002"/>
    </source>
</evidence>
<dbReference type="GO" id="GO:0008270">
    <property type="term" value="F:zinc ion binding"/>
    <property type="evidence" value="ECO:0007669"/>
    <property type="project" value="InterPro"/>
</dbReference>
<dbReference type="PATRIC" id="fig|1218507.3.peg.1706"/>
<dbReference type="PROSITE" id="PS00059">
    <property type="entry name" value="ADH_ZINC"/>
    <property type="match status" value="1"/>
</dbReference>
<proteinExistence type="inferred from homology"/>
<feature type="domain" description="Alcohol dehydrogenase-like N-terminal" evidence="8">
    <location>
        <begin position="26"/>
        <end position="141"/>
    </location>
</feature>
<keyword evidence="3 6" id="KW-0479">Metal-binding</keyword>
<sequence length="350" mass="37799">MHNTKAILEKPGKMVIKDAEIEDPKDNEVQIKVCDVSICGSDMHGFTDGPYLPPEDPNQEIGLGHETAGIISKVGKNVTNFKVGDRVAMEPGVPDGTCEFCRSGHYNVCPNVDFLATAPNYKGSLTNYINHPAEWTYHLPDNMSLVEGAMTEPASVAIHAAESAGNLIGKSVVILGAGAEGLLTTMAVKMAGASTVVVIDIVDNRLAKAKELGANSTFKGDDPDVVDKIKAVVGTNGADFVYECAGSNATAQIGLKIVKHTGTFFILGTIPGATPVEFLKINREVTIHTLFRYVNDYPKTIKMISSGKFNVMSIVDKYFMYKDIQEAFEFATTHKSEFIKGVVIVDKSYK</sequence>
<dbReference type="InterPro" id="IPR002328">
    <property type="entry name" value="ADH_Zn_CS"/>
</dbReference>
<gene>
    <name evidence="9" type="ORF">JF74_15130</name>
</gene>
<dbReference type="PANTHER" id="PTHR43161">
    <property type="entry name" value="SORBITOL DEHYDROGENASE"/>
    <property type="match status" value="1"/>
</dbReference>
<dbReference type="CDD" id="cd05285">
    <property type="entry name" value="sorbitol_DH"/>
    <property type="match status" value="1"/>
</dbReference>
<dbReference type="EMBL" id="JXLI01000013">
    <property type="protein sequence ID" value="KJY55664.1"/>
    <property type="molecule type" value="Genomic_DNA"/>
</dbReference>
<protein>
    <recommendedName>
        <fullName evidence="11">NAD(P)-dependent alcohol dehydrogenase</fullName>
    </recommendedName>
</protein>
<keyword evidence="4 6" id="KW-0862">Zinc</keyword>
<evidence type="ECO:0000256" key="4">
    <source>
        <dbReference type="ARBA" id="ARBA00022833"/>
    </source>
</evidence>
<dbReference type="InterPro" id="IPR013154">
    <property type="entry name" value="ADH-like_N"/>
</dbReference>
<keyword evidence="5" id="KW-0560">Oxidoreductase</keyword>
<evidence type="ECO:0000259" key="7">
    <source>
        <dbReference type="Pfam" id="PF00107"/>
    </source>
</evidence>
<organism evidence="9 10">
    <name type="scientific">Lactobacillus melliventris</name>
    <dbReference type="NCBI Taxonomy" id="1218507"/>
    <lineage>
        <taxon>Bacteria</taxon>
        <taxon>Bacillati</taxon>
        <taxon>Bacillota</taxon>
        <taxon>Bacilli</taxon>
        <taxon>Lactobacillales</taxon>
        <taxon>Lactobacillaceae</taxon>
        <taxon>Lactobacillus</taxon>
    </lineage>
</organism>
<dbReference type="Pfam" id="PF08240">
    <property type="entry name" value="ADH_N"/>
    <property type="match status" value="1"/>
</dbReference>
<evidence type="ECO:0000313" key="9">
    <source>
        <dbReference type="EMBL" id="KJY55664.1"/>
    </source>
</evidence>
<name>A0A0F4LBL2_9LACO</name>